<feature type="transmembrane region" description="Helical" evidence="3">
    <location>
        <begin position="6"/>
        <end position="26"/>
    </location>
</feature>
<gene>
    <name evidence="4" type="ORF">SAMN05660299_02583</name>
</gene>
<dbReference type="PANTHER" id="PTHR36838:SF3">
    <property type="entry name" value="TRANSPORTER AUXIN EFFLUX CARRIER EC FAMILY"/>
    <property type="match status" value="1"/>
</dbReference>
<dbReference type="EMBL" id="FNHQ01000041">
    <property type="protein sequence ID" value="SDN36087.1"/>
    <property type="molecule type" value="Genomic_DNA"/>
</dbReference>
<feature type="transmembrane region" description="Helical" evidence="3">
    <location>
        <begin position="128"/>
        <end position="152"/>
    </location>
</feature>
<feature type="transmembrane region" description="Helical" evidence="3">
    <location>
        <begin position="297"/>
        <end position="318"/>
    </location>
</feature>
<dbReference type="Proteomes" id="UP000199309">
    <property type="component" value="Unassembled WGS sequence"/>
</dbReference>
<evidence type="ECO:0000256" key="2">
    <source>
        <dbReference type="ARBA" id="ARBA00022448"/>
    </source>
</evidence>
<organism evidence="4 5">
    <name type="scientific">Megasphaera paucivorans</name>
    <dbReference type="NCBI Taxonomy" id="349095"/>
    <lineage>
        <taxon>Bacteria</taxon>
        <taxon>Bacillati</taxon>
        <taxon>Bacillota</taxon>
        <taxon>Negativicutes</taxon>
        <taxon>Veillonellales</taxon>
        <taxon>Veillonellaceae</taxon>
        <taxon>Megasphaera</taxon>
    </lineage>
</organism>
<feature type="transmembrane region" description="Helical" evidence="3">
    <location>
        <begin position="100"/>
        <end position="122"/>
    </location>
</feature>
<feature type="transmembrane region" description="Helical" evidence="3">
    <location>
        <begin position="38"/>
        <end position="59"/>
    </location>
</feature>
<name>A0A1H0ARJ3_9FIRM</name>
<dbReference type="GO" id="GO:0012505">
    <property type="term" value="C:endomembrane system"/>
    <property type="evidence" value="ECO:0007669"/>
    <property type="project" value="UniProtKB-SubCell"/>
</dbReference>
<evidence type="ECO:0000256" key="1">
    <source>
        <dbReference type="ARBA" id="ARBA00004127"/>
    </source>
</evidence>
<keyword evidence="2" id="KW-0813">Transport</keyword>
<accession>A0A1H0ARJ3</accession>
<dbReference type="RefSeq" id="WP_091652696.1">
    <property type="nucleotide sequence ID" value="NZ_FNHQ01000041.1"/>
</dbReference>
<feature type="transmembrane region" description="Helical" evidence="3">
    <location>
        <begin position="265"/>
        <end position="285"/>
    </location>
</feature>
<dbReference type="STRING" id="349095.SAMN05660299_02583"/>
<keyword evidence="3" id="KW-0812">Transmembrane</keyword>
<dbReference type="Gene3D" id="1.20.1530.20">
    <property type="match status" value="1"/>
</dbReference>
<dbReference type="OrthoDB" id="1622577at2"/>
<dbReference type="PANTHER" id="PTHR36838">
    <property type="entry name" value="AUXIN EFFLUX CARRIER FAMILY PROTEIN"/>
    <property type="match status" value="1"/>
</dbReference>
<evidence type="ECO:0000256" key="3">
    <source>
        <dbReference type="SAM" id="Phobius"/>
    </source>
</evidence>
<comment type="subcellular location">
    <subcellularLocation>
        <location evidence="1">Endomembrane system</location>
        <topology evidence="1">Multi-pass membrane protein</topology>
    </subcellularLocation>
</comment>
<feature type="transmembrane region" description="Helical" evidence="3">
    <location>
        <begin position="173"/>
        <end position="194"/>
    </location>
</feature>
<evidence type="ECO:0000313" key="5">
    <source>
        <dbReference type="Proteomes" id="UP000199309"/>
    </source>
</evidence>
<keyword evidence="5" id="KW-1185">Reference proteome</keyword>
<feature type="transmembrane region" description="Helical" evidence="3">
    <location>
        <begin position="206"/>
        <end position="225"/>
    </location>
</feature>
<evidence type="ECO:0000313" key="4">
    <source>
        <dbReference type="EMBL" id="SDN36087.1"/>
    </source>
</evidence>
<protein>
    <submittedName>
        <fullName evidence="4">Uncharacterized protein</fullName>
    </submittedName>
</protein>
<sequence length="326" mass="36913">MDATELRIVFIFVDLILPLIVGYVLKKINKLTAGQCNWLIRFNIIIIFTILSILSFWVMPLRVELMMLPFFGFFCSALPLGIVYFFHLQRKFPDKLEQGSYVITAIPSNIVTIGGLCAFILYGEVGFAYAQMVGVFQNLVMLFVCFPMGYYFKFRSIHKNEPFAMGNLNWRSVFINWNQVSVAGMILGIILYIIDVPRPEALGTLFQALVHMGAWFALIPIGYMIDFSGLKKYYWSTFDLAPIKMIITPAISYLIAALFTNDPVLLGSVIILMATPCAINALITARLYGLNVNLSMAPFITTVGLYIFVLFPAFYLLVTNRILPFK</sequence>
<dbReference type="AlphaFoldDB" id="A0A1H0ARJ3"/>
<feature type="transmembrane region" description="Helical" evidence="3">
    <location>
        <begin position="237"/>
        <end position="259"/>
    </location>
</feature>
<keyword evidence="3" id="KW-1133">Transmembrane helix</keyword>
<reference evidence="4 5" key="1">
    <citation type="submission" date="2016-10" db="EMBL/GenBank/DDBJ databases">
        <authorList>
            <person name="de Groot N.N."/>
        </authorList>
    </citation>
    <scope>NUCLEOTIDE SEQUENCE [LARGE SCALE GENOMIC DNA]</scope>
    <source>
        <strain evidence="4 5">DSM 16981</strain>
    </source>
</reference>
<keyword evidence="3" id="KW-0472">Membrane</keyword>
<proteinExistence type="predicted"/>
<feature type="transmembrane region" description="Helical" evidence="3">
    <location>
        <begin position="65"/>
        <end position="88"/>
    </location>
</feature>
<dbReference type="InterPro" id="IPR038770">
    <property type="entry name" value="Na+/solute_symporter_sf"/>
</dbReference>